<sequence>MATAKREREKRLLTQSRVPYTNIITGFSRFFHRNFIPVFCEQENKIYYFFVNKVIDSRFTNSHFRRIDNTVEARDFLDVSGEISLNVKNGKLDISGAGKYLQDKSLKENVVEVLVKVTHETFMETIPSEVNPAPRWQEKDMDGRITHYVRSITYGGEMIITIRFVAKSSRYLDEIKAKVSVAISIGDVKGSFEKLSDDLKEECFIEIDTSATIPVTSPITTIKEAMEMVKQYPEDVKKVNNGWGNPLRVELFPVAALENTNKESYRKNMAFNALLDELETKFDDIRVTNSEFQKFLSTDLELSDEQWEEVSELYEDVTAAREAIINAIEDMDVSNKGNLSQFDDAFKTYGTGEDNLPHKYIRKFSSLKNKLDRKPSQSELKHGDGATYVHWGNTSCGVSSSVFLYSGYGAGPLPFISGGGVNFQCVPEKQGSISKERVNQDDPFLLTRLSYQLQDEHQYTLTCAVCYKQQTLQAYTFPAMKECPQDWKLEYKGILVTPKAPFFRTDSICLAVGNESETYQSSEDKATVVLVPVGAKPNGSLRVQRVPCVVCSL</sequence>
<evidence type="ECO:0000313" key="2">
    <source>
        <dbReference type="RefSeq" id="XP_022257294.1"/>
    </source>
</evidence>
<dbReference type="Proteomes" id="UP000694941">
    <property type="component" value="Unplaced"/>
</dbReference>
<evidence type="ECO:0000313" key="1">
    <source>
        <dbReference type="Proteomes" id="UP000694941"/>
    </source>
</evidence>
<keyword evidence="1" id="KW-1185">Reference proteome</keyword>
<gene>
    <name evidence="2" type="primary">LOC111089316</name>
</gene>
<dbReference type="RefSeq" id="XP_022257294.1">
    <property type="nucleotide sequence ID" value="XM_022401586.1"/>
</dbReference>
<proteinExistence type="predicted"/>
<name>A0ABM1TN38_LIMPO</name>
<accession>A0ABM1TN38</accession>
<organism evidence="1 2">
    <name type="scientific">Limulus polyphemus</name>
    <name type="common">Atlantic horseshoe crab</name>
    <dbReference type="NCBI Taxonomy" id="6850"/>
    <lineage>
        <taxon>Eukaryota</taxon>
        <taxon>Metazoa</taxon>
        <taxon>Ecdysozoa</taxon>
        <taxon>Arthropoda</taxon>
        <taxon>Chelicerata</taxon>
        <taxon>Merostomata</taxon>
        <taxon>Xiphosura</taxon>
        <taxon>Limulidae</taxon>
        <taxon>Limulus</taxon>
    </lineage>
</organism>
<dbReference type="GeneID" id="111089316"/>
<reference evidence="2" key="1">
    <citation type="submission" date="2025-08" db="UniProtKB">
        <authorList>
            <consortium name="RefSeq"/>
        </authorList>
    </citation>
    <scope>IDENTIFICATION</scope>
    <source>
        <tissue evidence="2">Muscle</tissue>
    </source>
</reference>
<protein>
    <submittedName>
        <fullName evidence="2">Uncharacterized protein LOC111089316</fullName>
    </submittedName>
</protein>